<evidence type="ECO:0000259" key="1">
    <source>
        <dbReference type="PROSITE" id="PS51186"/>
    </source>
</evidence>
<dbReference type="Proteomes" id="UP000243579">
    <property type="component" value="Unassembled WGS sequence"/>
</dbReference>
<organism evidence="2 3">
    <name type="scientific">Achlya hypogyna</name>
    <name type="common">Oomycete</name>
    <name type="synonym">Protoachlya hypogyna</name>
    <dbReference type="NCBI Taxonomy" id="1202772"/>
    <lineage>
        <taxon>Eukaryota</taxon>
        <taxon>Sar</taxon>
        <taxon>Stramenopiles</taxon>
        <taxon>Oomycota</taxon>
        <taxon>Saprolegniomycetes</taxon>
        <taxon>Saprolegniales</taxon>
        <taxon>Achlyaceae</taxon>
        <taxon>Achlya</taxon>
    </lineage>
</organism>
<sequence length="210" mass="23575">MTTKMIVTLLPTNALTPDQSMQLLELLTVSFKDEPAMRALEPADAVLRYVITKWVSAKRLYMNAPHSYCHLVDGRVVAHGMVTPPGDITPSLWQMFWSGFIFAPLYIGWPAFSRLRQLMGTPLSSPVETTAYKLQALVVDPEYRGKGLGTAFLKALLHEKFPSGAKVVLFTQVDRNVTFYERNGFHVCSVATTKIENFEFSNWIMQAPTA</sequence>
<evidence type="ECO:0000313" key="2">
    <source>
        <dbReference type="EMBL" id="OQR81145.1"/>
    </source>
</evidence>
<reference evidence="2 3" key="1">
    <citation type="journal article" date="2014" name="Genome Biol. Evol.">
        <title>The secreted proteins of Achlya hypogyna and Thraustotheca clavata identify the ancestral oomycete secretome and reveal gene acquisitions by horizontal gene transfer.</title>
        <authorList>
            <person name="Misner I."/>
            <person name="Blouin N."/>
            <person name="Leonard G."/>
            <person name="Richards T.A."/>
            <person name="Lane C.E."/>
        </authorList>
    </citation>
    <scope>NUCLEOTIDE SEQUENCE [LARGE SCALE GENOMIC DNA]</scope>
    <source>
        <strain evidence="2 3">ATCC 48635</strain>
    </source>
</reference>
<dbReference type="Gene3D" id="3.40.630.30">
    <property type="match status" value="1"/>
</dbReference>
<dbReference type="InterPro" id="IPR000182">
    <property type="entry name" value="GNAT_dom"/>
</dbReference>
<accession>A0A1V9Y5Y5</accession>
<dbReference type="STRING" id="1202772.A0A1V9Y5Y5"/>
<comment type="caution">
    <text evidence="2">The sequence shown here is derived from an EMBL/GenBank/DDBJ whole genome shotgun (WGS) entry which is preliminary data.</text>
</comment>
<gene>
    <name evidence="2" type="ORF">ACHHYP_16715</name>
</gene>
<proteinExistence type="predicted"/>
<dbReference type="AlphaFoldDB" id="A0A1V9Y5Y5"/>
<feature type="domain" description="N-acetyltransferase" evidence="1">
    <location>
        <begin position="24"/>
        <end position="210"/>
    </location>
</feature>
<dbReference type="CDD" id="cd04301">
    <property type="entry name" value="NAT_SF"/>
    <property type="match status" value="1"/>
</dbReference>
<protein>
    <recommendedName>
        <fullName evidence="1">N-acetyltransferase domain-containing protein</fullName>
    </recommendedName>
</protein>
<dbReference type="PROSITE" id="PS51186">
    <property type="entry name" value="GNAT"/>
    <property type="match status" value="1"/>
</dbReference>
<dbReference type="EMBL" id="JNBR01002831">
    <property type="protein sequence ID" value="OQR81145.1"/>
    <property type="molecule type" value="Genomic_DNA"/>
</dbReference>
<dbReference type="GO" id="GO:0016747">
    <property type="term" value="F:acyltransferase activity, transferring groups other than amino-acyl groups"/>
    <property type="evidence" value="ECO:0007669"/>
    <property type="project" value="InterPro"/>
</dbReference>
<dbReference type="Pfam" id="PF13508">
    <property type="entry name" value="Acetyltransf_7"/>
    <property type="match status" value="1"/>
</dbReference>
<dbReference type="OrthoDB" id="71043at2759"/>
<evidence type="ECO:0000313" key="3">
    <source>
        <dbReference type="Proteomes" id="UP000243579"/>
    </source>
</evidence>
<dbReference type="InterPro" id="IPR016181">
    <property type="entry name" value="Acyl_CoA_acyltransferase"/>
</dbReference>
<dbReference type="SUPFAM" id="SSF55729">
    <property type="entry name" value="Acyl-CoA N-acyltransferases (Nat)"/>
    <property type="match status" value="1"/>
</dbReference>
<name>A0A1V9Y5Y5_ACHHY</name>
<keyword evidence="3" id="KW-1185">Reference proteome</keyword>